<organism evidence="15 16">
    <name type="scientific">Sulfurospirillum halorespirans DSM 13726</name>
    <dbReference type="NCBI Taxonomy" id="1193502"/>
    <lineage>
        <taxon>Bacteria</taxon>
        <taxon>Pseudomonadati</taxon>
        <taxon>Campylobacterota</taxon>
        <taxon>Epsilonproteobacteria</taxon>
        <taxon>Campylobacterales</taxon>
        <taxon>Sulfurospirillaceae</taxon>
        <taxon>Sulfurospirillum</taxon>
    </lineage>
</organism>
<evidence type="ECO:0000256" key="9">
    <source>
        <dbReference type="ARBA" id="ARBA00022840"/>
    </source>
</evidence>
<keyword evidence="9 12" id="KW-0067">ATP-binding</keyword>
<keyword evidence="13" id="KW-0810">Translation regulation</keyword>
<evidence type="ECO:0000313" key="16">
    <source>
        <dbReference type="Proteomes" id="UP000094609"/>
    </source>
</evidence>
<dbReference type="InterPro" id="IPR004394">
    <property type="entry name" value="Iojap/RsfS/C7orf30"/>
</dbReference>
<dbReference type="GO" id="GO:0090071">
    <property type="term" value="P:negative regulation of ribosome biogenesis"/>
    <property type="evidence" value="ECO:0007669"/>
    <property type="project" value="UniProtKB-UniRule"/>
</dbReference>
<dbReference type="GO" id="GO:0004515">
    <property type="term" value="F:nicotinate-nucleotide adenylyltransferase activity"/>
    <property type="evidence" value="ECO:0007669"/>
    <property type="project" value="UniProtKB-UniRule"/>
</dbReference>
<evidence type="ECO:0000256" key="3">
    <source>
        <dbReference type="ARBA" id="ARBA00009014"/>
    </source>
</evidence>
<dbReference type="PANTHER" id="PTHR39321:SF3">
    <property type="entry name" value="PHOSPHOPANTETHEINE ADENYLYLTRANSFERASE"/>
    <property type="match status" value="1"/>
</dbReference>
<accession>A0A1D7TH75</accession>
<comment type="similarity">
    <text evidence="3 12">Belongs to the NadD family.</text>
</comment>
<dbReference type="GO" id="GO:0017148">
    <property type="term" value="P:negative regulation of translation"/>
    <property type="evidence" value="ECO:0007669"/>
    <property type="project" value="UniProtKB-UniRule"/>
</dbReference>
<evidence type="ECO:0000256" key="1">
    <source>
        <dbReference type="ARBA" id="ARBA00002324"/>
    </source>
</evidence>
<dbReference type="GO" id="GO:0005524">
    <property type="term" value="F:ATP binding"/>
    <property type="evidence" value="ECO:0007669"/>
    <property type="project" value="UniProtKB-KW"/>
</dbReference>
<comment type="function">
    <text evidence="13">Functions as a ribosomal silencing factor. Interacts with ribosomal protein uL14 (rplN), blocking formation of intersubunit bridge B8. Prevents association of the 30S and 50S ribosomal subunits and the formation of functional ribosomes, thus repressing translation.</text>
</comment>
<dbReference type="PATRIC" id="fig|1193502.14.peg.579"/>
<comment type="similarity">
    <text evidence="4 13">Belongs to the Iojap/RsfS family.</text>
</comment>
<dbReference type="SUPFAM" id="SSF52374">
    <property type="entry name" value="Nucleotidylyl transferase"/>
    <property type="match status" value="1"/>
</dbReference>
<evidence type="ECO:0000256" key="13">
    <source>
        <dbReference type="HAMAP-Rule" id="MF_01477"/>
    </source>
</evidence>
<evidence type="ECO:0000313" key="15">
    <source>
        <dbReference type="EMBL" id="AOO64359.1"/>
    </source>
</evidence>
<protein>
    <recommendedName>
        <fullName evidence="12 13">Multifunctional fusion protein</fullName>
    </recommendedName>
    <domain>
        <recommendedName>
            <fullName evidence="12">Probable nicotinate-nucleotide adenylyltransferase</fullName>
            <ecNumber evidence="12">2.7.7.18</ecNumber>
        </recommendedName>
        <alternativeName>
            <fullName evidence="12">Deamido-NAD(+) diphosphorylase</fullName>
        </alternativeName>
        <alternativeName>
            <fullName evidence="12">Deamido-NAD(+) pyrophosphorylase</fullName>
        </alternativeName>
        <alternativeName>
            <fullName evidence="12">Nicotinate mononucleotide adenylyltransferase</fullName>
            <shortName evidence="12">NaMN adenylyltransferase</shortName>
        </alternativeName>
    </domain>
    <domain>
        <recommendedName>
            <fullName evidence="13">Ribosomal silencing factor RsfS</fullName>
        </recommendedName>
    </domain>
</protein>
<dbReference type="InterPro" id="IPR043519">
    <property type="entry name" value="NT_sf"/>
</dbReference>
<comment type="subunit">
    <text evidence="13">Interacts with ribosomal protein uL14 (rplN).</text>
</comment>
<dbReference type="PANTHER" id="PTHR39321">
    <property type="entry name" value="NICOTINATE-NUCLEOTIDE ADENYLYLTRANSFERASE-RELATED"/>
    <property type="match status" value="1"/>
</dbReference>
<comment type="subcellular location">
    <subcellularLocation>
        <location evidence="13">Cytoplasm</location>
    </subcellularLocation>
</comment>
<evidence type="ECO:0000259" key="14">
    <source>
        <dbReference type="Pfam" id="PF01467"/>
    </source>
</evidence>
<dbReference type="Gene3D" id="3.40.50.620">
    <property type="entry name" value="HUPs"/>
    <property type="match status" value="1"/>
</dbReference>
<dbReference type="InterPro" id="IPR004821">
    <property type="entry name" value="Cyt_trans-like"/>
</dbReference>
<evidence type="ECO:0000256" key="7">
    <source>
        <dbReference type="ARBA" id="ARBA00022695"/>
    </source>
</evidence>
<proteinExistence type="inferred from homology"/>
<name>A0A1D7TH75_9BACT</name>
<dbReference type="STRING" id="1193502.SHALO_0570"/>
<keyword evidence="16" id="KW-1185">Reference proteome</keyword>
<dbReference type="CDD" id="cd02165">
    <property type="entry name" value="NMNAT"/>
    <property type="match status" value="1"/>
</dbReference>
<dbReference type="Proteomes" id="UP000094609">
    <property type="component" value="Chromosome"/>
</dbReference>
<dbReference type="RefSeq" id="WP_069477298.1">
    <property type="nucleotide sequence ID" value="NZ_CP017111.1"/>
</dbReference>
<keyword evidence="13" id="KW-0963">Cytoplasm</keyword>
<dbReference type="HAMAP" id="MF_00244">
    <property type="entry name" value="NaMN_adenylyltr"/>
    <property type="match status" value="1"/>
</dbReference>
<dbReference type="EC" id="2.7.7.18" evidence="12"/>
<dbReference type="NCBIfam" id="TIGR00090">
    <property type="entry name" value="rsfS_iojap_ybeB"/>
    <property type="match status" value="1"/>
</dbReference>
<dbReference type="HAMAP" id="MF_01477">
    <property type="entry name" value="Iojap_RsfS"/>
    <property type="match status" value="1"/>
</dbReference>
<evidence type="ECO:0000256" key="10">
    <source>
        <dbReference type="ARBA" id="ARBA00023027"/>
    </source>
</evidence>
<dbReference type="KEGG" id="shal:SHALO_0570"/>
<evidence type="ECO:0000256" key="6">
    <source>
        <dbReference type="ARBA" id="ARBA00022679"/>
    </source>
</evidence>
<dbReference type="UniPathway" id="UPA00253">
    <property type="reaction ID" value="UER00332"/>
</dbReference>
<keyword evidence="5 12" id="KW-0662">Pyridine nucleotide biosynthesis</keyword>
<dbReference type="Pfam" id="PF01467">
    <property type="entry name" value="CTP_transf_like"/>
    <property type="match status" value="1"/>
</dbReference>
<evidence type="ECO:0000256" key="12">
    <source>
        <dbReference type="HAMAP-Rule" id="MF_00244"/>
    </source>
</evidence>
<evidence type="ECO:0000256" key="5">
    <source>
        <dbReference type="ARBA" id="ARBA00022642"/>
    </source>
</evidence>
<dbReference type="Gene3D" id="3.30.460.10">
    <property type="entry name" value="Beta Polymerase, domain 2"/>
    <property type="match status" value="1"/>
</dbReference>
<dbReference type="NCBIfam" id="TIGR00482">
    <property type="entry name" value="nicotinate (nicotinamide) nucleotide adenylyltransferase"/>
    <property type="match status" value="1"/>
</dbReference>
<dbReference type="GO" id="GO:0009435">
    <property type="term" value="P:NAD+ biosynthetic process"/>
    <property type="evidence" value="ECO:0007669"/>
    <property type="project" value="UniProtKB-UniRule"/>
</dbReference>
<dbReference type="InterPro" id="IPR005248">
    <property type="entry name" value="NadD/NMNAT"/>
</dbReference>
<keyword evidence="7 12" id="KW-0548">Nucleotidyltransferase</keyword>
<dbReference type="EMBL" id="CP017111">
    <property type="protein sequence ID" value="AOO64359.1"/>
    <property type="molecule type" value="Genomic_DNA"/>
</dbReference>
<evidence type="ECO:0000256" key="4">
    <source>
        <dbReference type="ARBA" id="ARBA00010574"/>
    </source>
</evidence>
<keyword evidence="6 12" id="KW-0808">Transferase</keyword>
<dbReference type="InterPro" id="IPR014729">
    <property type="entry name" value="Rossmann-like_a/b/a_fold"/>
</dbReference>
<evidence type="ECO:0000256" key="8">
    <source>
        <dbReference type="ARBA" id="ARBA00022741"/>
    </source>
</evidence>
<keyword evidence="10 12" id="KW-0520">NAD</keyword>
<dbReference type="AlphaFoldDB" id="A0A1D7TH75"/>
<evidence type="ECO:0000256" key="2">
    <source>
        <dbReference type="ARBA" id="ARBA00005019"/>
    </source>
</evidence>
<sequence>MNIAIFGGSFDPPHTGHELIVQKALEILDIDKLLVVTTYLSPFKESFCAPAPMRQRWLAKMFEGMEKVEIFSYECDQKRQVPTIETVLHVKHLYKNAKIYLIVGSDSFTALPKWNRYDELCSHVEFVVAPRGAFHPPEDLKILPINVNISSSKLRSFLDRRFIPKSIENEVMAFYTRNPMDSRIERIVTALSDKKAEEIQVFDMTGKDYFVNTVVIATTMGERHGLSLLDHLKTELKGAGESFLNVDADDNWTVIDMGDILIHLMTPAYRQKYNLELFLKEREDEMKKVRGVE</sequence>
<comment type="function">
    <text evidence="1 12">Catalyzes the reversible adenylation of nicotinate mononucleotide (NaMN) to nicotinic acid adenine dinucleotide (NaAD).</text>
</comment>
<dbReference type="Pfam" id="PF02410">
    <property type="entry name" value="RsfS"/>
    <property type="match status" value="1"/>
</dbReference>
<keyword evidence="8 12" id="KW-0547">Nucleotide-binding</keyword>
<dbReference type="GO" id="GO:0042256">
    <property type="term" value="P:cytosolic ribosome assembly"/>
    <property type="evidence" value="ECO:0007669"/>
    <property type="project" value="UniProtKB-UniRule"/>
</dbReference>
<dbReference type="NCBIfam" id="TIGR00125">
    <property type="entry name" value="cyt_tran_rel"/>
    <property type="match status" value="1"/>
</dbReference>
<comment type="pathway">
    <text evidence="2 12">Cofactor biosynthesis; NAD(+) biosynthesis; deamido-NAD(+) from nicotinate D-ribonucleotide: step 1/1.</text>
</comment>
<gene>
    <name evidence="13" type="primary">rsfS</name>
    <name evidence="12" type="synonym">nadD</name>
    <name evidence="15" type="ORF">SHALO_0570</name>
</gene>
<evidence type="ECO:0000256" key="11">
    <source>
        <dbReference type="ARBA" id="ARBA00048721"/>
    </source>
</evidence>
<dbReference type="GO" id="GO:0005737">
    <property type="term" value="C:cytoplasm"/>
    <property type="evidence" value="ECO:0007669"/>
    <property type="project" value="UniProtKB-SubCell"/>
</dbReference>
<dbReference type="SUPFAM" id="SSF81301">
    <property type="entry name" value="Nucleotidyltransferase"/>
    <property type="match status" value="1"/>
</dbReference>
<feature type="domain" description="Cytidyltransferase-like" evidence="14">
    <location>
        <begin position="5"/>
        <end position="156"/>
    </location>
</feature>
<comment type="catalytic activity">
    <reaction evidence="11 12">
        <text>nicotinate beta-D-ribonucleotide + ATP + H(+) = deamido-NAD(+) + diphosphate</text>
        <dbReference type="Rhea" id="RHEA:22860"/>
        <dbReference type="ChEBI" id="CHEBI:15378"/>
        <dbReference type="ChEBI" id="CHEBI:30616"/>
        <dbReference type="ChEBI" id="CHEBI:33019"/>
        <dbReference type="ChEBI" id="CHEBI:57502"/>
        <dbReference type="ChEBI" id="CHEBI:58437"/>
        <dbReference type="EC" id="2.7.7.18"/>
    </reaction>
</comment>
<reference evidence="16" key="1">
    <citation type="submission" date="2016-08" db="EMBL/GenBank/DDBJ databases">
        <title>Complete genome sequence of the organohalide-respiring Epsilonproteobacterium Sulfurospirillum halorespirans.</title>
        <authorList>
            <person name="Goris T."/>
            <person name="Zimmermann J."/>
            <person name="Schenz B."/>
            <person name="Lemos M."/>
            <person name="Hackermueller J."/>
            <person name="Diekert G."/>
        </authorList>
    </citation>
    <scope>NUCLEOTIDE SEQUENCE [LARGE SCALE GENOMIC DNA]</scope>
    <source>
        <strain>DSM 13726</strain>
        <strain evidence="16">PCE-M2</strain>
    </source>
</reference>
<keyword evidence="13" id="KW-0678">Repressor</keyword>